<dbReference type="EMBL" id="BT141098">
    <property type="protein sequence ID" value="AFK40892.1"/>
    <property type="molecule type" value="mRNA"/>
</dbReference>
<protein>
    <submittedName>
        <fullName evidence="1">Uncharacterized protein</fullName>
    </submittedName>
</protein>
<dbReference type="AlphaFoldDB" id="I3SKV0"/>
<accession>I3SKV0</accession>
<sequence>MGLPTTQGKTEVGKFSPAKPHFTYPVPLSHTTTFLLSMLLCASSSSSAAWL</sequence>
<organism evidence="1">
    <name type="scientific">Lotus japonicus</name>
    <name type="common">Lotus corniculatus var. japonicus</name>
    <dbReference type="NCBI Taxonomy" id="34305"/>
    <lineage>
        <taxon>Eukaryota</taxon>
        <taxon>Viridiplantae</taxon>
        <taxon>Streptophyta</taxon>
        <taxon>Embryophyta</taxon>
        <taxon>Tracheophyta</taxon>
        <taxon>Spermatophyta</taxon>
        <taxon>Magnoliopsida</taxon>
        <taxon>eudicotyledons</taxon>
        <taxon>Gunneridae</taxon>
        <taxon>Pentapetalae</taxon>
        <taxon>rosids</taxon>
        <taxon>fabids</taxon>
        <taxon>Fabales</taxon>
        <taxon>Fabaceae</taxon>
        <taxon>Papilionoideae</taxon>
        <taxon>50 kb inversion clade</taxon>
        <taxon>NPAAA clade</taxon>
        <taxon>Hologalegina</taxon>
        <taxon>robinioid clade</taxon>
        <taxon>Loteae</taxon>
        <taxon>Lotus</taxon>
    </lineage>
</organism>
<proteinExistence type="evidence at transcript level"/>
<name>I3SKV0_LOTJA</name>
<evidence type="ECO:0000313" key="1">
    <source>
        <dbReference type="EMBL" id="AFK40892.1"/>
    </source>
</evidence>
<reference evidence="1" key="1">
    <citation type="submission" date="2012-05" db="EMBL/GenBank/DDBJ databases">
        <authorList>
            <person name="Krishnakumar V."/>
            <person name="Cheung F."/>
            <person name="Xiao Y."/>
            <person name="Chan A."/>
            <person name="Moskal W.A."/>
            <person name="Town C.D."/>
        </authorList>
    </citation>
    <scope>NUCLEOTIDE SEQUENCE</scope>
</reference>